<gene>
    <name evidence="2" type="ORF">Tco025E_02091</name>
</gene>
<feature type="signal peptide" evidence="1">
    <location>
        <begin position="1"/>
        <end position="23"/>
    </location>
</feature>
<dbReference type="RefSeq" id="XP_029230893.1">
    <property type="nucleotide sequence ID" value="XM_029369026.1"/>
</dbReference>
<dbReference type="EMBL" id="MKKU01000077">
    <property type="protein sequence ID" value="RNF25687.1"/>
    <property type="molecule type" value="Genomic_DNA"/>
</dbReference>
<protein>
    <submittedName>
        <fullName evidence="2">Uncharacterized protein</fullName>
    </submittedName>
</protein>
<dbReference type="Proteomes" id="UP000284403">
    <property type="component" value="Unassembled WGS sequence"/>
</dbReference>
<feature type="chain" id="PRO_5019306774" evidence="1">
    <location>
        <begin position="24"/>
        <end position="116"/>
    </location>
</feature>
<sequence length="116" mass="13215">MYSSLSFACSLLNIVLLADTRWGEKRREEGEEERASRSWLRRPKRVASRQRHVGLHANGISVFVGLWHEPLAQEVGGGNSFDFVSNCHFHLSNKKKYLLPRLPPIAVAIQDYTPGR</sequence>
<proteinExistence type="predicted"/>
<evidence type="ECO:0000256" key="1">
    <source>
        <dbReference type="SAM" id="SignalP"/>
    </source>
</evidence>
<keyword evidence="1" id="KW-0732">Signal</keyword>
<evidence type="ECO:0000313" key="2">
    <source>
        <dbReference type="EMBL" id="RNF25687.1"/>
    </source>
</evidence>
<name>A0A422Q6X8_9TRYP</name>
<dbReference type="AlphaFoldDB" id="A0A422Q6X8"/>
<accession>A0A422Q6X8</accession>
<dbReference type="GeneID" id="40315702"/>
<comment type="caution">
    <text evidence="2">The sequence shown here is derived from an EMBL/GenBank/DDBJ whole genome shotgun (WGS) entry which is preliminary data.</text>
</comment>
<keyword evidence="3" id="KW-1185">Reference proteome</keyword>
<organism evidence="2 3">
    <name type="scientific">Trypanosoma conorhini</name>
    <dbReference type="NCBI Taxonomy" id="83891"/>
    <lineage>
        <taxon>Eukaryota</taxon>
        <taxon>Discoba</taxon>
        <taxon>Euglenozoa</taxon>
        <taxon>Kinetoplastea</taxon>
        <taxon>Metakinetoplastina</taxon>
        <taxon>Trypanosomatida</taxon>
        <taxon>Trypanosomatidae</taxon>
        <taxon>Trypanosoma</taxon>
    </lineage>
</organism>
<reference evidence="2 3" key="1">
    <citation type="journal article" date="2018" name="BMC Genomics">
        <title>Genomic comparison of Trypanosoma conorhini and Trypanosoma rangeli to Trypanosoma cruzi strains of high and low virulence.</title>
        <authorList>
            <person name="Bradwell K.R."/>
            <person name="Koparde V.N."/>
            <person name="Matveyev A.V."/>
            <person name="Serrano M.G."/>
            <person name="Alves J.M."/>
            <person name="Parikh H."/>
            <person name="Huang B."/>
            <person name="Lee V."/>
            <person name="Espinosa-Alvarez O."/>
            <person name="Ortiz P.A."/>
            <person name="Costa-Martins A.G."/>
            <person name="Teixeira M.M."/>
            <person name="Buck G.A."/>
        </authorList>
    </citation>
    <scope>NUCLEOTIDE SEQUENCE [LARGE SCALE GENOMIC DNA]</scope>
    <source>
        <strain evidence="2 3">025E</strain>
    </source>
</reference>
<evidence type="ECO:0000313" key="3">
    <source>
        <dbReference type="Proteomes" id="UP000284403"/>
    </source>
</evidence>